<sequence>MDVTAELKAEMRRVVSGKSGESEFLNRLVGLETKPKIITDFRFMYENSECQIDCLIIYSDEIVIAEVKNYQSDFYFEAGRWFLSGSGKEVSSPLEQANRAARMLRNMLSEARFRIAISEYVVFINKNFVLYGAPRDARIIFPNRVDQFLNLLDKKNDSPSARTVAVERALLERRLTESRYGFRIKVTRDQIRNGVTCTNSRCRGFMEVENRRFICRSCGSLETMESAVIRMTRDFKALFKEAKITVPAIEEWMDYGVSIRTLQRILAKNFERIGNKRSTEYLLGKNDKLSFERQS</sequence>
<feature type="domain" description="NERD" evidence="1">
    <location>
        <begin position="16"/>
        <end position="127"/>
    </location>
</feature>
<evidence type="ECO:0000313" key="2">
    <source>
        <dbReference type="EMBL" id="CAD2072192.1"/>
    </source>
</evidence>
<name>A0A6V7R5N8_9BACL</name>
<evidence type="ECO:0000313" key="3">
    <source>
        <dbReference type="Proteomes" id="UP000521032"/>
    </source>
</evidence>
<comment type="caution">
    <text evidence="2">The sequence shown here is derived from an EMBL/GenBank/DDBJ whole genome shotgun (WGS) entry which is preliminary data.</text>
</comment>
<accession>A0A6V7R5N8</accession>
<gene>
    <name evidence="2" type="ORF">JEOSCH030_00205</name>
</gene>
<dbReference type="Proteomes" id="UP000521032">
    <property type="component" value="Unassembled WGS sequence"/>
</dbReference>
<dbReference type="EMBL" id="CAJEWE010000004">
    <property type="protein sequence ID" value="CAD2072192.1"/>
    <property type="molecule type" value="Genomic_DNA"/>
</dbReference>
<keyword evidence="3" id="KW-1185">Reference proteome</keyword>
<dbReference type="RefSeq" id="WP_186084665.1">
    <property type="nucleotide sequence ID" value="NZ_BMDB01000003.1"/>
</dbReference>
<dbReference type="Pfam" id="PF08378">
    <property type="entry name" value="NERD"/>
    <property type="match status" value="1"/>
</dbReference>
<evidence type="ECO:0000259" key="1">
    <source>
        <dbReference type="PROSITE" id="PS50965"/>
    </source>
</evidence>
<proteinExistence type="predicted"/>
<dbReference type="PROSITE" id="PS50965">
    <property type="entry name" value="NERD"/>
    <property type="match status" value="1"/>
</dbReference>
<reference evidence="2 3" key="1">
    <citation type="submission" date="2020-07" db="EMBL/GenBank/DDBJ databases">
        <authorList>
            <person name="Criscuolo A."/>
        </authorList>
    </citation>
    <scope>NUCLEOTIDE SEQUENCE [LARGE SCALE GENOMIC DNA]</scope>
    <source>
        <strain evidence="3">CIP 111030</strain>
    </source>
</reference>
<organism evidence="2 3">
    <name type="scientific">Phocicoccus schoeneichii</name>
    <dbReference type="NCBI Taxonomy" id="1812261"/>
    <lineage>
        <taxon>Bacteria</taxon>
        <taxon>Bacillati</taxon>
        <taxon>Bacillota</taxon>
        <taxon>Bacilli</taxon>
        <taxon>Bacillales</taxon>
        <taxon>Salinicoccaceae</taxon>
        <taxon>Phocicoccus</taxon>
    </lineage>
</organism>
<dbReference type="InterPro" id="IPR011528">
    <property type="entry name" value="NERD"/>
</dbReference>
<dbReference type="AlphaFoldDB" id="A0A6V7R5N8"/>
<protein>
    <submittedName>
        <fullName evidence="2">Nuclease-related domain protein</fullName>
    </submittedName>
</protein>